<evidence type="ECO:0000313" key="2">
    <source>
        <dbReference type="EMBL" id="PLN79507.1"/>
    </source>
</evidence>
<dbReference type="Proteomes" id="UP000235023">
    <property type="component" value="Unassembled WGS sequence"/>
</dbReference>
<protein>
    <submittedName>
        <fullName evidence="2">Uncharacterized protein</fullName>
    </submittedName>
</protein>
<evidence type="ECO:0000256" key="1">
    <source>
        <dbReference type="SAM" id="MobiDB-lite"/>
    </source>
</evidence>
<feature type="region of interest" description="Disordered" evidence="1">
    <location>
        <begin position="330"/>
        <end position="370"/>
    </location>
</feature>
<proteinExistence type="predicted"/>
<gene>
    <name evidence="2" type="ORF">BDW42DRAFT_125536</name>
</gene>
<feature type="compositionally biased region" description="Acidic residues" evidence="1">
    <location>
        <begin position="330"/>
        <end position="354"/>
    </location>
</feature>
<reference evidence="3" key="1">
    <citation type="submission" date="2017-12" db="EMBL/GenBank/DDBJ databases">
        <authorList>
            <consortium name="DOE Joint Genome Institute"/>
            <person name="Mondo S.J."/>
            <person name="Kjaerbolling I."/>
            <person name="Vesth T.C."/>
            <person name="Frisvad J.C."/>
            <person name="Nybo J.L."/>
            <person name="Theobald S."/>
            <person name="Kuo A."/>
            <person name="Bowyer P."/>
            <person name="Matsuda Y."/>
            <person name="Lyhne E.K."/>
            <person name="Kogle M.E."/>
            <person name="Clum A."/>
            <person name="Lipzen A."/>
            <person name="Salamov A."/>
            <person name="Ngan C.Y."/>
            <person name="Daum C."/>
            <person name="Chiniquy J."/>
            <person name="Barry K."/>
            <person name="LaButti K."/>
            <person name="Haridas S."/>
            <person name="Simmons B.A."/>
            <person name="Magnuson J.K."/>
            <person name="Mortensen U.H."/>
            <person name="Larsen T.O."/>
            <person name="Grigoriev I.V."/>
            <person name="Baker S.E."/>
            <person name="Andersen M.R."/>
            <person name="Nordberg H.P."/>
            <person name="Cantor M.N."/>
            <person name="Hua S.X."/>
        </authorList>
    </citation>
    <scope>NUCLEOTIDE SEQUENCE [LARGE SCALE GENOMIC DNA]</scope>
    <source>
        <strain evidence="3">IBT 19404</strain>
    </source>
</reference>
<organism evidence="2 3">
    <name type="scientific">Aspergillus taichungensis</name>
    <dbReference type="NCBI Taxonomy" id="482145"/>
    <lineage>
        <taxon>Eukaryota</taxon>
        <taxon>Fungi</taxon>
        <taxon>Dikarya</taxon>
        <taxon>Ascomycota</taxon>
        <taxon>Pezizomycotina</taxon>
        <taxon>Eurotiomycetes</taxon>
        <taxon>Eurotiomycetidae</taxon>
        <taxon>Eurotiales</taxon>
        <taxon>Aspergillaceae</taxon>
        <taxon>Aspergillus</taxon>
        <taxon>Aspergillus subgen. Circumdati</taxon>
    </lineage>
</organism>
<dbReference type="OrthoDB" id="4478691at2759"/>
<dbReference type="AlphaFoldDB" id="A0A2J5HQH6"/>
<name>A0A2J5HQH6_9EURO</name>
<sequence>MDPLRYLAAPRGFTPLPTANIKQIKERISFVDSLTANPHFNPSEPAREALYSYKDACETLVDLAREQKATGESDASAQASATSQASDFEAAHLSAAMLSFDLATKAKLGEELDSLYNMWTFTRYERFLPEEVKADARAHPSASTADPWHGAFWAAFWARLQGERETFARVLAGEWGNGGALLNECPWSLLLALLCERHTVDWDETLALVQFGAGEAPLPNEDFVDLLKAGDAVALARRLDRDESAVSLSAEYVMGVGTLLMAYFSNTLSDAFFDTLSIEEKDGEEEEEGDEEIAGYAMWKPKEALLERMALKDGHEESMRKLFQEMFDEMGADEDGDFEDDEEDEEMEDLDLAEAADFADGGFSDDSEDY</sequence>
<evidence type="ECO:0000313" key="3">
    <source>
        <dbReference type="Proteomes" id="UP000235023"/>
    </source>
</evidence>
<dbReference type="EMBL" id="KZ559559">
    <property type="protein sequence ID" value="PLN79507.1"/>
    <property type="molecule type" value="Genomic_DNA"/>
</dbReference>
<keyword evidence="3" id="KW-1185">Reference proteome</keyword>
<accession>A0A2J5HQH6</accession>